<dbReference type="InterPro" id="IPR003767">
    <property type="entry name" value="Malate/L-lactate_DH-like"/>
</dbReference>
<name>A0A2M9BB93_9MICO</name>
<keyword evidence="4" id="KW-1185">Reference proteome</keyword>
<dbReference type="Pfam" id="PF02615">
    <property type="entry name" value="Ldh_2"/>
    <property type="match status" value="1"/>
</dbReference>
<dbReference type="AlphaFoldDB" id="A0A2M9BB93"/>
<evidence type="ECO:0000256" key="1">
    <source>
        <dbReference type="ARBA" id="ARBA00006056"/>
    </source>
</evidence>
<protein>
    <submittedName>
        <fullName evidence="3">LDH2 family malate/lactate/ureidoglycolate dehydrogenase</fullName>
    </submittedName>
</protein>
<dbReference type="InterPro" id="IPR043144">
    <property type="entry name" value="Mal/L-sulf/L-lact_DH-like_ah"/>
</dbReference>
<organism evidence="3 4">
    <name type="scientific">Compostimonas suwonensis</name>
    <dbReference type="NCBI Taxonomy" id="1048394"/>
    <lineage>
        <taxon>Bacteria</taxon>
        <taxon>Bacillati</taxon>
        <taxon>Actinomycetota</taxon>
        <taxon>Actinomycetes</taxon>
        <taxon>Micrococcales</taxon>
        <taxon>Microbacteriaceae</taxon>
        <taxon>Compostimonas</taxon>
    </lineage>
</organism>
<dbReference type="Gene3D" id="3.30.1370.60">
    <property type="entry name" value="Hypothetical oxidoreductase yiak, domain 2"/>
    <property type="match status" value="1"/>
</dbReference>
<comment type="similarity">
    <text evidence="1">Belongs to the LDH2/MDH2 oxidoreductase family.</text>
</comment>
<dbReference type="PANTHER" id="PTHR11091:SF0">
    <property type="entry name" value="MALATE DEHYDROGENASE"/>
    <property type="match status" value="1"/>
</dbReference>
<dbReference type="EMBL" id="PGFB01000007">
    <property type="protein sequence ID" value="PJJ55209.1"/>
    <property type="molecule type" value="Genomic_DNA"/>
</dbReference>
<evidence type="ECO:0000313" key="3">
    <source>
        <dbReference type="EMBL" id="PJJ55209.1"/>
    </source>
</evidence>
<dbReference type="PANTHER" id="PTHR11091">
    <property type="entry name" value="OXIDOREDUCTASE-RELATED"/>
    <property type="match status" value="1"/>
</dbReference>
<comment type="caution">
    <text evidence="3">The sequence shown here is derived from an EMBL/GenBank/DDBJ whole genome shotgun (WGS) entry which is preliminary data.</text>
</comment>
<keyword evidence="2" id="KW-0560">Oxidoreductase</keyword>
<gene>
    <name evidence="3" type="ORF">CLV54_3346</name>
</gene>
<evidence type="ECO:0000256" key="2">
    <source>
        <dbReference type="ARBA" id="ARBA00023002"/>
    </source>
</evidence>
<dbReference type="OrthoDB" id="924592at2"/>
<dbReference type="Gene3D" id="1.10.1530.10">
    <property type="match status" value="1"/>
</dbReference>
<dbReference type="SUPFAM" id="SSF89733">
    <property type="entry name" value="L-sulfolactate dehydrogenase-like"/>
    <property type="match status" value="1"/>
</dbReference>
<evidence type="ECO:0000313" key="4">
    <source>
        <dbReference type="Proteomes" id="UP000230161"/>
    </source>
</evidence>
<dbReference type="InterPro" id="IPR043143">
    <property type="entry name" value="Mal/L-sulf/L-lact_DH-like_NADP"/>
</dbReference>
<dbReference type="InterPro" id="IPR036111">
    <property type="entry name" value="Mal/L-sulfo/L-lacto_DH-like_sf"/>
</dbReference>
<dbReference type="Proteomes" id="UP000230161">
    <property type="component" value="Unassembled WGS sequence"/>
</dbReference>
<proteinExistence type="inferred from homology"/>
<accession>A0A2M9BB93</accession>
<dbReference type="RefSeq" id="WP_100346101.1">
    <property type="nucleotide sequence ID" value="NZ_PGFB01000007.1"/>
</dbReference>
<sequence length="352" mass="35863">MNPPASGASPTVRVSASEERAVIENVLIAAGAVATDAAVQAEMLVEGDLRGHASHGVRRLPVLVERLRAGLIVSGVDAEHEWTAPGALAVDGRRGFGPVVARKAVDMVLDRARTQGIALASIRNSGHVGMLAPYVESMGAAGCIGIASTISEALVHPWGGIRAMVGTNPLGIGVPTGGEPLVLDMSTGAVSMGKIIDHAARGEAIPLGWAVDSDGRQTTDAAAAVSGAISPFGGAKGYALGIALEALVALLSGSSLGTDVMGTLDTVHPPTKGDVFIAISVEALGLQPRLPAIAAYLDVVRGSGRAAEDGGVPAVSVPGDRARQVRERHLREGVPISAELWQRILMLERGSA</sequence>
<reference evidence="3 4" key="1">
    <citation type="submission" date="2017-11" db="EMBL/GenBank/DDBJ databases">
        <title>Genomic Encyclopedia of Archaeal and Bacterial Type Strains, Phase II (KMG-II): From Individual Species to Whole Genera.</title>
        <authorList>
            <person name="Goeker M."/>
        </authorList>
    </citation>
    <scope>NUCLEOTIDE SEQUENCE [LARGE SCALE GENOMIC DNA]</scope>
    <source>
        <strain evidence="3 4">DSM 25625</strain>
    </source>
</reference>
<dbReference type="GO" id="GO:0016491">
    <property type="term" value="F:oxidoreductase activity"/>
    <property type="evidence" value="ECO:0007669"/>
    <property type="project" value="UniProtKB-KW"/>
</dbReference>